<dbReference type="InterPro" id="IPR001841">
    <property type="entry name" value="Znf_RING"/>
</dbReference>
<keyword evidence="6" id="KW-1185">Reference proteome</keyword>
<dbReference type="EMBL" id="ML210458">
    <property type="protein sequence ID" value="TFK17833.1"/>
    <property type="molecule type" value="Genomic_DNA"/>
</dbReference>
<organism evidence="5 6">
    <name type="scientific">Coprinopsis marcescibilis</name>
    <name type="common">Agaric fungus</name>
    <name type="synonym">Psathyrella marcescibilis</name>
    <dbReference type="NCBI Taxonomy" id="230819"/>
    <lineage>
        <taxon>Eukaryota</taxon>
        <taxon>Fungi</taxon>
        <taxon>Dikarya</taxon>
        <taxon>Basidiomycota</taxon>
        <taxon>Agaricomycotina</taxon>
        <taxon>Agaricomycetes</taxon>
        <taxon>Agaricomycetidae</taxon>
        <taxon>Agaricales</taxon>
        <taxon>Agaricineae</taxon>
        <taxon>Psathyrellaceae</taxon>
        <taxon>Coprinopsis</taxon>
    </lineage>
</organism>
<dbReference type="SUPFAM" id="SSF57850">
    <property type="entry name" value="RING/U-box"/>
    <property type="match status" value="1"/>
</dbReference>
<evidence type="ECO:0000256" key="3">
    <source>
        <dbReference type="ARBA" id="ARBA00022833"/>
    </source>
</evidence>
<dbReference type="SMART" id="SM00184">
    <property type="entry name" value="RING"/>
    <property type="match status" value="1"/>
</dbReference>
<evidence type="ECO:0000256" key="2">
    <source>
        <dbReference type="ARBA" id="ARBA00022771"/>
    </source>
</evidence>
<keyword evidence="1" id="KW-0479">Metal-binding</keyword>
<keyword evidence="3" id="KW-0862">Zinc</keyword>
<dbReference type="STRING" id="230819.A0A5C3KDU4"/>
<dbReference type="InterPro" id="IPR018957">
    <property type="entry name" value="Znf_C3HC4_RING-type"/>
</dbReference>
<dbReference type="AlphaFoldDB" id="A0A5C3KDU4"/>
<dbReference type="GO" id="GO:0008270">
    <property type="term" value="F:zinc ion binding"/>
    <property type="evidence" value="ECO:0007669"/>
    <property type="project" value="UniProtKB-KW"/>
</dbReference>
<dbReference type="Proteomes" id="UP000307440">
    <property type="component" value="Unassembled WGS sequence"/>
</dbReference>
<evidence type="ECO:0000313" key="5">
    <source>
        <dbReference type="EMBL" id="TFK17833.1"/>
    </source>
</evidence>
<dbReference type="Gene3D" id="3.30.40.10">
    <property type="entry name" value="Zinc/RING finger domain, C3HC4 (zinc finger)"/>
    <property type="match status" value="1"/>
</dbReference>
<evidence type="ECO:0000313" key="6">
    <source>
        <dbReference type="Proteomes" id="UP000307440"/>
    </source>
</evidence>
<dbReference type="PROSITE" id="PS00518">
    <property type="entry name" value="ZF_RING_1"/>
    <property type="match status" value="1"/>
</dbReference>
<dbReference type="Pfam" id="PF00097">
    <property type="entry name" value="zf-C3HC4"/>
    <property type="match status" value="1"/>
</dbReference>
<gene>
    <name evidence="5" type="ORF">FA15DRAFT_661159</name>
</gene>
<protein>
    <recommendedName>
        <fullName evidence="4">RING-type domain-containing protein</fullName>
    </recommendedName>
</protein>
<dbReference type="OrthoDB" id="3024363at2759"/>
<dbReference type="InterPro" id="IPR013083">
    <property type="entry name" value="Znf_RING/FYVE/PHD"/>
</dbReference>
<reference evidence="5 6" key="1">
    <citation type="journal article" date="2019" name="Nat. Ecol. Evol.">
        <title>Megaphylogeny resolves global patterns of mushroom evolution.</title>
        <authorList>
            <person name="Varga T."/>
            <person name="Krizsan K."/>
            <person name="Foldi C."/>
            <person name="Dima B."/>
            <person name="Sanchez-Garcia M."/>
            <person name="Sanchez-Ramirez S."/>
            <person name="Szollosi G.J."/>
            <person name="Szarkandi J.G."/>
            <person name="Papp V."/>
            <person name="Albert L."/>
            <person name="Andreopoulos W."/>
            <person name="Angelini C."/>
            <person name="Antonin V."/>
            <person name="Barry K.W."/>
            <person name="Bougher N.L."/>
            <person name="Buchanan P."/>
            <person name="Buyck B."/>
            <person name="Bense V."/>
            <person name="Catcheside P."/>
            <person name="Chovatia M."/>
            <person name="Cooper J."/>
            <person name="Damon W."/>
            <person name="Desjardin D."/>
            <person name="Finy P."/>
            <person name="Geml J."/>
            <person name="Haridas S."/>
            <person name="Hughes K."/>
            <person name="Justo A."/>
            <person name="Karasinski D."/>
            <person name="Kautmanova I."/>
            <person name="Kiss B."/>
            <person name="Kocsube S."/>
            <person name="Kotiranta H."/>
            <person name="LaButti K.M."/>
            <person name="Lechner B.E."/>
            <person name="Liimatainen K."/>
            <person name="Lipzen A."/>
            <person name="Lukacs Z."/>
            <person name="Mihaltcheva S."/>
            <person name="Morgado L.N."/>
            <person name="Niskanen T."/>
            <person name="Noordeloos M.E."/>
            <person name="Ohm R.A."/>
            <person name="Ortiz-Santana B."/>
            <person name="Ovrebo C."/>
            <person name="Racz N."/>
            <person name="Riley R."/>
            <person name="Savchenko A."/>
            <person name="Shiryaev A."/>
            <person name="Soop K."/>
            <person name="Spirin V."/>
            <person name="Szebenyi C."/>
            <person name="Tomsovsky M."/>
            <person name="Tulloss R.E."/>
            <person name="Uehling J."/>
            <person name="Grigoriev I.V."/>
            <person name="Vagvolgyi C."/>
            <person name="Papp T."/>
            <person name="Martin F.M."/>
            <person name="Miettinen O."/>
            <person name="Hibbett D.S."/>
            <person name="Nagy L.G."/>
        </authorList>
    </citation>
    <scope>NUCLEOTIDE SEQUENCE [LARGE SCALE GENOMIC DNA]</scope>
    <source>
        <strain evidence="5 6">CBS 121175</strain>
    </source>
</reference>
<keyword evidence="2" id="KW-0863">Zinc-finger</keyword>
<accession>A0A5C3KDU4</accession>
<evidence type="ECO:0000256" key="1">
    <source>
        <dbReference type="ARBA" id="ARBA00022723"/>
    </source>
</evidence>
<dbReference type="InterPro" id="IPR017907">
    <property type="entry name" value="Znf_RING_CS"/>
</dbReference>
<proteinExistence type="predicted"/>
<name>A0A5C3KDU4_COPMA</name>
<feature type="domain" description="RING-type" evidence="4">
    <location>
        <begin position="33"/>
        <end position="121"/>
    </location>
</feature>
<sequence length="188" mass="21502">MCMNKEKPWGILNLFQRHWTKTCEYWTLVHGEAVCEEYMENPFVTECGHAFCSYCLREWFASKLAPHLDRLTAPSTTHAHHSPETCRTLPNTPQAAKKFRNALRSHGLRLQTLFQYPCPACCQAIQAPPALDFMSSSLFQSLWPIVRTNREDLVLAQNVPHGTQAGPFTDMFLPRDYAHLIESPLPTV</sequence>
<evidence type="ECO:0000259" key="4">
    <source>
        <dbReference type="SMART" id="SM00184"/>
    </source>
</evidence>